<protein>
    <submittedName>
        <fullName evidence="1">UPF0280 family protein</fullName>
    </submittedName>
</protein>
<name>A0ABT2ZA35_9RHOB</name>
<keyword evidence="2" id="KW-1185">Reference proteome</keyword>
<organism evidence="1 2">
    <name type="scientific">Albidovulum marisflavi</name>
    <dbReference type="NCBI Taxonomy" id="2984159"/>
    <lineage>
        <taxon>Bacteria</taxon>
        <taxon>Pseudomonadati</taxon>
        <taxon>Pseudomonadota</taxon>
        <taxon>Alphaproteobacteria</taxon>
        <taxon>Rhodobacterales</taxon>
        <taxon>Paracoccaceae</taxon>
        <taxon>Albidovulum</taxon>
    </lineage>
</organism>
<dbReference type="InterPro" id="IPR007183">
    <property type="entry name" value="UPF0280"/>
</dbReference>
<dbReference type="Proteomes" id="UP001652542">
    <property type="component" value="Unassembled WGS sequence"/>
</dbReference>
<dbReference type="RefSeq" id="WP_263733629.1">
    <property type="nucleotide sequence ID" value="NZ_JAOWKY010000001.1"/>
</dbReference>
<dbReference type="NCBIfam" id="NF003322">
    <property type="entry name" value="PRK04334.1-2"/>
    <property type="match status" value="1"/>
</dbReference>
<evidence type="ECO:0000313" key="2">
    <source>
        <dbReference type="Proteomes" id="UP001652542"/>
    </source>
</evidence>
<dbReference type="Gene3D" id="3.10.520.10">
    <property type="entry name" value="ApbE-like domains"/>
    <property type="match status" value="1"/>
</dbReference>
<reference evidence="1 2" key="1">
    <citation type="submission" date="2022-10" db="EMBL/GenBank/DDBJ databases">
        <title>Defluviimonas sp. nov., isolated from ocean surface water.</title>
        <authorList>
            <person name="He W."/>
            <person name="Wang L."/>
            <person name="Zhang D.-F."/>
        </authorList>
    </citation>
    <scope>NUCLEOTIDE SEQUENCE [LARGE SCALE GENOMIC DNA]</scope>
    <source>
        <strain evidence="1 2">WL0002</strain>
    </source>
</reference>
<proteinExistence type="predicted"/>
<dbReference type="InterPro" id="IPR003374">
    <property type="entry name" value="ApbE-like_sf"/>
</dbReference>
<sequence>MPATAARLPGNRLHLQHGPIDLVIGADGPGREAAFDAAVRRFAPLLDELVAELPLLRRPWGGPSPQGPVARRMACAVAPHARRAFITPMAAVAGAVADEVLSAMVLSGGLARAMVNNGGDIAIHLSPSQSYRAAMAGVDAAVLGTLDIRDGDGIGGIATSGRGGRSLSLGIAQSVTVLASCAAAADAAATLIANAVDLPGHPAITRAPARDLQPDSDLGDRPVTVHVGPLGADETAAALDRGLAEASAMRAAGLIAGAALFLNGAARVMAPAPETETLAHA</sequence>
<gene>
    <name evidence="1" type="ORF">OEW28_05135</name>
</gene>
<dbReference type="EMBL" id="JAOWKY010000001">
    <property type="protein sequence ID" value="MCV2868005.1"/>
    <property type="molecule type" value="Genomic_DNA"/>
</dbReference>
<comment type="caution">
    <text evidence="1">The sequence shown here is derived from an EMBL/GenBank/DDBJ whole genome shotgun (WGS) entry which is preliminary data.</text>
</comment>
<accession>A0ABT2ZA35</accession>
<dbReference type="SUPFAM" id="SSF143631">
    <property type="entry name" value="ApbE-like"/>
    <property type="match status" value="1"/>
</dbReference>
<evidence type="ECO:0000313" key="1">
    <source>
        <dbReference type="EMBL" id="MCV2868005.1"/>
    </source>
</evidence>
<dbReference type="PIRSF" id="PIRSF006421">
    <property type="entry name" value="UCP006421"/>
    <property type="match status" value="1"/>
</dbReference>